<dbReference type="PIRSF" id="PIRSF035009">
    <property type="entry name" value="UCP035009_HSDR_N"/>
    <property type="match status" value="1"/>
</dbReference>
<protein>
    <submittedName>
        <fullName evidence="2">Type I restriction enzyme HsdR protein</fullName>
    </submittedName>
</protein>
<evidence type="ECO:0000313" key="2">
    <source>
        <dbReference type="EMBL" id="EHM48685.1"/>
    </source>
</evidence>
<dbReference type="EMBL" id="AGCI01000002">
    <property type="protein sequence ID" value="EHM48685.1"/>
    <property type="molecule type" value="Genomic_DNA"/>
</dbReference>
<reference evidence="2 3" key="1">
    <citation type="submission" date="2011-08" db="EMBL/GenBank/DDBJ databases">
        <authorList>
            <person name="Weinstock G."/>
            <person name="Sodergren E."/>
            <person name="Clifton S."/>
            <person name="Fulton L."/>
            <person name="Fulton B."/>
            <person name="Courtney L."/>
            <person name="Fronick C."/>
            <person name="Harrison M."/>
            <person name="Strong C."/>
            <person name="Farmer C."/>
            <person name="Delahaunty K."/>
            <person name="Markovic C."/>
            <person name="Hall O."/>
            <person name="Minx P."/>
            <person name="Tomlinson C."/>
            <person name="Mitreva M."/>
            <person name="Hou S."/>
            <person name="Chen J."/>
            <person name="Wollam A."/>
            <person name="Pepin K.H."/>
            <person name="Johnson M."/>
            <person name="Bhonagiri V."/>
            <person name="Zhang X."/>
            <person name="Suruliraj S."/>
            <person name="Warren W."/>
            <person name="Chinwalla A."/>
            <person name="Mardis E.R."/>
            <person name="Wilson R.K."/>
        </authorList>
    </citation>
    <scope>NUCLEOTIDE SEQUENCE [LARGE SCALE GENOMIC DNA]</scope>
    <source>
        <strain evidence="2 3">ATCC 51873</strain>
    </source>
</reference>
<accession>G9Y0M2</accession>
<dbReference type="RefSeq" id="WP_004088968.1">
    <property type="nucleotide sequence ID" value="NZ_JH417482.1"/>
</dbReference>
<evidence type="ECO:0000313" key="3">
    <source>
        <dbReference type="Proteomes" id="UP000005959"/>
    </source>
</evidence>
<dbReference type="Pfam" id="PF13588">
    <property type="entry name" value="HSDR_N_2"/>
    <property type="match status" value="1"/>
</dbReference>
<dbReference type="HOGENOM" id="CLU_045501_0_0_6"/>
<dbReference type="PATRIC" id="fig|1002364.3.peg.69"/>
<evidence type="ECO:0000259" key="1">
    <source>
        <dbReference type="Pfam" id="PF13588"/>
    </source>
</evidence>
<dbReference type="InterPro" id="IPR029464">
    <property type="entry name" value="HSDR_N"/>
</dbReference>
<dbReference type="AlphaFoldDB" id="G9Y0M2"/>
<feature type="domain" description="Type I restriction enzyme R protein N-terminal" evidence="1">
    <location>
        <begin position="45"/>
        <end position="121"/>
    </location>
</feature>
<name>G9Y0M2_HAFAL</name>
<comment type="caution">
    <text evidence="2">The sequence shown here is derived from an EMBL/GenBank/DDBJ whole genome shotgun (WGS) entry which is preliminary data.</text>
</comment>
<dbReference type="Proteomes" id="UP000005959">
    <property type="component" value="Unassembled WGS sequence"/>
</dbReference>
<organism evidence="2 3">
    <name type="scientific">Hafnia alvei ATCC 51873</name>
    <dbReference type="NCBI Taxonomy" id="1002364"/>
    <lineage>
        <taxon>Bacteria</taxon>
        <taxon>Pseudomonadati</taxon>
        <taxon>Pseudomonadota</taxon>
        <taxon>Gammaproteobacteria</taxon>
        <taxon>Enterobacterales</taxon>
        <taxon>Hafniaceae</taxon>
        <taxon>Hafnia</taxon>
    </lineage>
</organism>
<dbReference type="InterPro" id="IPR017035">
    <property type="entry name" value="UCP035009_HsdR_All3000-type"/>
</dbReference>
<proteinExistence type="predicted"/>
<gene>
    <name evidence="2" type="ORF">HMPREF0454_00080</name>
</gene>
<sequence>MEISEKLAALSGKIKNQAHMIQTEEATKAAFVMPFISSILGYDVFDPEEVTPEYICDIGTKKGEKIDYAIKKDGNIQILIECKKIGESLSINHAMQLFRYFHVTSARVAILTNGQCYKFFTDLDTPNKMDEKPFLELDMLDVDEYAIPEIIKLNKKTFDVESIVNAAGELKYVSQIKKVIGLVLNEGDDDFTKYIASKVYDGVVTQKVRDLFSTLIKKGATQYLNDQLNIRLKSAMFNTSGSLDNIATGKESVSDILDDDDIETTEDEINAYLIVKAIASKSVSPSRISIRDSKTYCAILFDNNNRKPICRFRFNTAQKYLSLFDANKKELKHAINELDDIYTHAEAILATIEGYTAS</sequence>